<keyword evidence="1" id="KW-0812">Transmembrane</keyword>
<gene>
    <name evidence="2" type="ORF">NZD88_06110</name>
</gene>
<dbReference type="EMBL" id="JANZQH010000002">
    <property type="protein sequence ID" value="MCT2407125.1"/>
    <property type="molecule type" value="Genomic_DNA"/>
</dbReference>
<keyword evidence="1" id="KW-0472">Membrane</keyword>
<keyword evidence="3" id="KW-1185">Reference proteome</keyword>
<feature type="transmembrane region" description="Helical" evidence="1">
    <location>
        <begin position="139"/>
        <end position="161"/>
    </location>
</feature>
<accession>A0ABT2IEQ5</accession>
<evidence type="ECO:0008006" key="4">
    <source>
        <dbReference type="Google" id="ProtNLM"/>
    </source>
</evidence>
<name>A0ABT2IEQ5_9FLAO</name>
<protein>
    <recommendedName>
        <fullName evidence="4">Tetratricopeptide repeat protein</fullName>
    </recommendedName>
</protein>
<dbReference type="Pfam" id="PF20225">
    <property type="entry name" value="DUF6584"/>
    <property type="match status" value="1"/>
</dbReference>
<evidence type="ECO:0000313" key="2">
    <source>
        <dbReference type="EMBL" id="MCT2407125.1"/>
    </source>
</evidence>
<reference evidence="2" key="1">
    <citation type="submission" date="2022-08" db="EMBL/GenBank/DDBJ databases">
        <title>Chryseobacterium antibioticum,isolated from the rhizosphere soil of Pyrola in Tibet.</title>
        <authorList>
            <person name="Kan Y."/>
        </authorList>
    </citation>
    <scope>NUCLEOTIDE SEQUENCE</scope>
    <source>
        <strain evidence="2">Pc2-12</strain>
    </source>
</reference>
<dbReference type="InterPro" id="IPR046491">
    <property type="entry name" value="DUF6584"/>
</dbReference>
<evidence type="ECO:0000256" key="1">
    <source>
        <dbReference type="SAM" id="Phobius"/>
    </source>
</evidence>
<proteinExistence type="predicted"/>
<comment type="caution">
    <text evidence="2">The sequence shown here is derived from an EMBL/GenBank/DDBJ whole genome shotgun (WGS) entry which is preliminary data.</text>
</comment>
<sequence>MENILYRIEKDIEEGRKKKACDRLRNLINQFPDDLSLRDKLGQIYYDAGFLDEAGKFWILSKDKEMEPAVEIYKRSLSYSGNAILKDIVFRGDKNVLSDYALNVLKDLETDSLKKTNHIPEYKKKYKQGSIGSNDEQSFLGKVGVCLLIGMVILLPILGLIKLVELFKSLFE</sequence>
<dbReference type="RefSeq" id="WP_259828245.1">
    <property type="nucleotide sequence ID" value="NZ_JANZQH010000002.1"/>
</dbReference>
<keyword evidence="1" id="KW-1133">Transmembrane helix</keyword>
<organism evidence="2 3">
    <name type="scientific">Chryseobacterium pyrolae</name>
    <dbReference type="NCBI Taxonomy" id="2987481"/>
    <lineage>
        <taxon>Bacteria</taxon>
        <taxon>Pseudomonadati</taxon>
        <taxon>Bacteroidota</taxon>
        <taxon>Flavobacteriia</taxon>
        <taxon>Flavobacteriales</taxon>
        <taxon>Weeksellaceae</taxon>
        <taxon>Chryseobacterium group</taxon>
        <taxon>Chryseobacterium</taxon>
    </lineage>
</organism>
<evidence type="ECO:0000313" key="3">
    <source>
        <dbReference type="Proteomes" id="UP001142057"/>
    </source>
</evidence>
<dbReference type="Proteomes" id="UP001142057">
    <property type="component" value="Unassembled WGS sequence"/>
</dbReference>